<comment type="caution">
    <text evidence="20">The sequence shown here is derived from an EMBL/GenBank/DDBJ whole genome shotgun (WGS) entry which is preliminary data.</text>
</comment>
<feature type="domain" description="UvrD-like helicase ATP-binding" evidence="18">
    <location>
        <begin position="15"/>
        <end position="335"/>
    </location>
</feature>
<comment type="similarity">
    <text evidence="15">Belongs to the helicase family. UvrD subfamily.</text>
</comment>
<evidence type="ECO:0000256" key="16">
    <source>
        <dbReference type="PROSITE-ProRule" id="PRU00560"/>
    </source>
</evidence>
<evidence type="ECO:0000256" key="8">
    <source>
        <dbReference type="ARBA" id="ARBA00022840"/>
    </source>
</evidence>
<keyword evidence="1 15" id="KW-0540">Nuclease</keyword>
<sequence length="1165" mass="126364">MTVPLSSVDGPLPARTPITQFDPLGELPRGTVILEASAGTGKTWTIAALAARYVADGLGLDQLMMITFTRQATQELRNRIRDRLLRSARHLRDVLTTGGRTCDDPIDALLASGPRAQVELRLQRLTRALTDFDAATISTTHEFCQRMLAGLGVLVDHSADDTLVEDLSDRAREVAADFYLRAYADASPEFDYRTAIQLAEEVVAHPDAVIRPDDDSARSRFAKAVRNEVEKRKRQLGLYTFHDQQQRLADALANPAAQQRLSDQFPVVLVDEFQDTDQVQWQILRTAFHRRSTLILIGDPKQAIYGFRGADVHSYLRAVGETEQVATLGINRRSDARLVTALGELLGGAELGDRRIRVHPVEAAHTRSRLEVSHPLLLRVRPDDGDHWATTLQSDIDADLVHQVRQLLAEAPKLTEERDGEQVVRPLRAGDLAVLTQTNWLADSITDSLASAGVPVVRVGAGSVYLGEEAKDWLALLRALAKPRPQPIRRATLTSFIGWTLPELAAADESALAQVSQRIRRWKRLVDNHGIAALSEAVAADGVAERLLRTAGGSRRWTDLRHIGQELHAVQRARQLGLAGLIEWLAEQMDTSSKTVDERARRLDTDEDAVQVMTLHSAKGLEFPVVLLPDLWRAPGNRSAGPQTRNAADGQRILDISGSADADADRASREDSLRRTYVALTRASRLAIAWWAWNDKVSPQAPLHRLLQRPAQVAVPPVAAARGVDPHTAAGFTTSTIDPQPQVIPPDPAVPGGSRLRARRFDREIDQAWRRTSYSGLTAAAHDAPHPGAVIPPPSVTVAGSEPLGPLSDEPETGSDPDLLVLDSPPSEAPGSSAPGSDASEIDSPGLDTAGLDSLRPDPAAGGTAPEDPRTGVGTPDLGLVSPMSGMVAGTSFGTLVHEILERVDTRAEDLAAEVRAEVNTRLRRLPLDGVDPDHLAQALVTVLRTPLGPMTGGRSLADFAPADRLPELDFEYPLGGGDRPTTSAVIADIAALLRDHLPDTDPLVDYPGHLANPLLAEEPLRGWLTGSIDAVLRAPVNGPDQRHFVVDYKTNWLGGPVGEVLTIGSYVPKAMAQAMMAAHYPLQALLYCVALHRFLRWRLPDYRPDDHLGGVLYLFVRGMAGPQTPVIDGTPCGVFAWQPPTQLIIDLSDLLHGGESGWIGQVGP</sequence>
<evidence type="ECO:0000256" key="3">
    <source>
        <dbReference type="ARBA" id="ARBA00022741"/>
    </source>
</evidence>
<dbReference type="Gene3D" id="3.90.320.10">
    <property type="match status" value="1"/>
</dbReference>
<dbReference type="EMBL" id="SOAW01000001">
    <property type="protein sequence ID" value="TDT33703.1"/>
    <property type="molecule type" value="Genomic_DNA"/>
</dbReference>
<comment type="cofactor">
    <cofactor evidence="15">
        <name>Mg(2+)</name>
        <dbReference type="ChEBI" id="CHEBI:18420"/>
    </cofactor>
    <text evidence="15">Binds 1 Mg(2+) ion per subunit.</text>
</comment>
<comment type="catalytic activity">
    <reaction evidence="14 15">
        <text>ATP + H2O = ADP + phosphate + H(+)</text>
        <dbReference type="Rhea" id="RHEA:13065"/>
        <dbReference type="ChEBI" id="CHEBI:15377"/>
        <dbReference type="ChEBI" id="CHEBI:15378"/>
        <dbReference type="ChEBI" id="CHEBI:30616"/>
        <dbReference type="ChEBI" id="CHEBI:43474"/>
        <dbReference type="ChEBI" id="CHEBI:456216"/>
        <dbReference type="EC" id="5.6.2.4"/>
    </reaction>
</comment>
<evidence type="ECO:0000256" key="13">
    <source>
        <dbReference type="ARBA" id="ARBA00034617"/>
    </source>
</evidence>
<dbReference type="PANTHER" id="PTHR11070">
    <property type="entry name" value="UVRD / RECB / PCRA DNA HELICASE FAMILY MEMBER"/>
    <property type="match status" value="1"/>
</dbReference>
<dbReference type="PROSITE" id="PS51217">
    <property type="entry name" value="UVRD_HELICASE_CTER"/>
    <property type="match status" value="1"/>
</dbReference>
<protein>
    <recommendedName>
        <fullName evidence="15">RecBCD enzyme subunit RecB</fullName>
        <ecNumber evidence="15">3.1.11.5</ecNumber>
        <ecNumber evidence="15">5.6.2.4</ecNumber>
    </recommendedName>
    <alternativeName>
        <fullName evidence="15">DNA 3'-5' helicase subunit RecB</fullName>
    </alternativeName>
    <alternativeName>
        <fullName evidence="15">Exonuclease V subunit RecB</fullName>
        <shortName evidence="15">ExoV subunit RecB</shortName>
    </alternativeName>
    <alternativeName>
        <fullName evidence="15">Helicase/nuclease RecBCD subunit RecB</fullName>
    </alternativeName>
</protein>
<keyword evidence="3 15" id="KW-0547">Nucleotide-binding</keyword>
<dbReference type="EC" id="3.1.11.5" evidence="15"/>
<dbReference type="Pfam" id="PF13361">
    <property type="entry name" value="UvrD_C"/>
    <property type="match status" value="1"/>
</dbReference>
<keyword evidence="12 15" id="KW-0413">Isomerase</keyword>
<comment type="domain">
    <text evidence="15">The C-terminal domain has nuclease activity and interacts with RecD. It interacts with RecA, facilitating its loading onto ssDNA.</text>
</comment>
<keyword evidence="21" id="KW-1185">Reference proteome</keyword>
<keyword evidence="8 15" id="KW-0067">ATP-binding</keyword>
<evidence type="ECO:0000256" key="2">
    <source>
        <dbReference type="ARBA" id="ARBA00022723"/>
    </source>
</evidence>
<keyword evidence="4 15" id="KW-0227">DNA damage</keyword>
<keyword evidence="7 15" id="KW-0269">Exonuclease</keyword>
<dbReference type="CDD" id="cd22352">
    <property type="entry name" value="RecB_C-like"/>
    <property type="match status" value="1"/>
</dbReference>
<proteinExistence type="inferred from homology"/>
<dbReference type="InterPro" id="IPR011335">
    <property type="entry name" value="Restrct_endonuc-II-like"/>
</dbReference>
<keyword evidence="10 15" id="KW-0238">DNA-binding</keyword>
<dbReference type="InterPro" id="IPR011604">
    <property type="entry name" value="PDDEXK-like_dom_sf"/>
</dbReference>
<keyword evidence="2 15" id="KW-0479">Metal-binding</keyword>
<dbReference type="Gene3D" id="1.10.486.10">
    <property type="entry name" value="PCRA, domain 4"/>
    <property type="match status" value="1"/>
</dbReference>
<feature type="compositionally biased region" description="Low complexity" evidence="17">
    <location>
        <begin position="823"/>
        <end position="839"/>
    </location>
</feature>
<keyword evidence="5 15" id="KW-0378">Hydrolase</keyword>
<feature type="region of interest" description="Disordered" evidence="17">
    <location>
        <begin position="779"/>
        <end position="877"/>
    </location>
</feature>
<dbReference type="GO" id="GO:0043138">
    <property type="term" value="F:3'-5' DNA helicase activity"/>
    <property type="evidence" value="ECO:0007669"/>
    <property type="project" value="UniProtKB-UniRule"/>
</dbReference>
<evidence type="ECO:0000259" key="19">
    <source>
        <dbReference type="PROSITE" id="PS51217"/>
    </source>
</evidence>
<dbReference type="GO" id="GO:0000287">
    <property type="term" value="F:magnesium ion binding"/>
    <property type="evidence" value="ECO:0007669"/>
    <property type="project" value="UniProtKB-UniRule"/>
</dbReference>
<evidence type="ECO:0000256" key="1">
    <source>
        <dbReference type="ARBA" id="ARBA00022722"/>
    </source>
</evidence>
<evidence type="ECO:0000256" key="17">
    <source>
        <dbReference type="SAM" id="MobiDB-lite"/>
    </source>
</evidence>
<keyword evidence="6 15" id="KW-0347">Helicase</keyword>
<dbReference type="EC" id="5.6.2.4" evidence="15"/>
<evidence type="ECO:0000256" key="12">
    <source>
        <dbReference type="ARBA" id="ARBA00023235"/>
    </source>
</evidence>
<dbReference type="PROSITE" id="PS51198">
    <property type="entry name" value="UVRD_HELICASE_ATP_BIND"/>
    <property type="match status" value="1"/>
</dbReference>
<feature type="region of interest" description="Nuclease activity, interacts with RecD and RecA" evidence="15">
    <location>
        <begin position="768"/>
        <end position="1165"/>
    </location>
</feature>
<dbReference type="InterPro" id="IPR014016">
    <property type="entry name" value="UvrD-like_ATP-bd"/>
</dbReference>
<feature type="region of interest" description="DNA-binding and helicase activity, interacts with RecC" evidence="15">
    <location>
        <begin position="1"/>
        <end position="754"/>
    </location>
</feature>
<dbReference type="GO" id="GO:0005829">
    <property type="term" value="C:cytosol"/>
    <property type="evidence" value="ECO:0007669"/>
    <property type="project" value="TreeGrafter"/>
</dbReference>
<dbReference type="InterPro" id="IPR000212">
    <property type="entry name" value="DNA_helicase_UvrD/REP"/>
</dbReference>
<evidence type="ECO:0000256" key="5">
    <source>
        <dbReference type="ARBA" id="ARBA00022801"/>
    </source>
</evidence>
<feature type="binding site" evidence="15">
    <location>
        <position position="1048"/>
    </location>
    <ligand>
        <name>Mg(2+)</name>
        <dbReference type="ChEBI" id="CHEBI:18420"/>
    </ligand>
</feature>
<dbReference type="SUPFAM" id="SSF52980">
    <property type="entry name" value="Restriction endonuclease-like"/>
    <property type="match status" value="1"/>
</dbReference>
<dbReference type="InterPro" id="IPR014017">
    <property type="entry name" value="DNA_helicase_UvrD-like_C"/>
</dbReference>
<comment type="function">
    <text evidence="15">A helicase/nuclease that prepares dsDNA breaks (DSB) for recombinational DNA repair. Binds to DSBs and unwinds DNA via a highly rapid and processive ATP-dependent bidirectional helicase activity. Unwinds dsDNA until it encounters a Chi (crossover hotspot instigator) sequence from the 3' direction. Cuts ssDNA a few nucleotides 3' to the Chi site. The properties and activities of the enzyme are changed at Chi. The Chi-altered holoenzyme produces a long 3'-ssDNA overhang and facilitates RecA-binding to the ssDNA for homologous DNA recombination and repair. Holoenzyme degrades any linearized DNA that is unable to undergo homologous recombination. In the holoenzyme this subunit contributes ATPase, 3'-5' helicase, exonuclease activity and loads RecA onto ssDNA.</text>
</comment>
<reference evidence="20 21" key="1">
    <citation type="submission" date="2019-03" db="EMBL/GenBank/DDBJ databases">
        <title>Genomic Encyclopedia of Archaeal and Bacterial Type Strains, Phase II (KMG-II): from individual species to whole genera.</title>
        <authorList>
            <person name="Goeker M."/>
        </authorList>
    </citation>
    <scope>NUCLEOTIDE SEQUENCE [LARGE SCALE GENOMIC DNA]</scope>
    <source>
        <strain evidence="20 21">DSM 24323</strain>
    </source>
</reference>
<dbReference type="InterPro" id="IPR027417">
    <property type="entry name" value="P-loop_NTPase"/>
</dbReference>
<evidence type="ECO:0000313" key="20">
    <source>
        <dbReference type="EMBL" id="TDT33703.1"/>
    </source>
</evidence>
<evidence type="ECO:0000256" key="4">
    <source>
        <dbReference type="ARBA" id="ARBA00022763"/>
    </source>
</evidence>
<feature type="domain" description="UvrD-like helicase C-terminal" evidence="19">
    <location>
        <begin position="367"/>
        <end position="620"/>
    </location>
</feature>
<feature type="binding site" evidence="16">
    <location>
        <begin position="36"/>
        <end position="43"/>
    </location>
    <ligand>
        <name>ATP</name>
        <dbReference type="ChEBI" id="CHEBI:30616"/>
    </ligand>
</feature>
<dbReference type="GO" id="GO:0003677">
    <property type="term" value="F:DNA binding"/>
    <property type="evidence" value="ECO:0007669"/>
    <property type="project" value="UniProtKB-UniRule"/>
</dbReference>
<dbReference type="GO" id="GO:0009338">
    <property type="term" value="C:exodeoxyribonuclease V complex"/>
    <property type="evidence" value="ECO:0007669"/>
    <property type="project" value="TreeGrafter"/>
</dbReference>
<feature type="active site" description="For nuclease activity" evidence="15">
    <location>
        <position position="1048"/>
    </location>
</feature>
<evidence type="ECO:0000256" key="7">
    <source>
        <dbReference type="ARBA" id="ARBA00022839"/>
    </source>
</evidence>
<dbReference type="PANTHER" id="PTHR11070:SF23">
    <property type="entry name" value="RECBCD ENZYME SUBUNIT RECB"/>
    <property type="match status" value="1"/>
</dbReference>
<evidence type="ECO:0000313" key="21">
    <source>
        <dbReference type="Proteomes" id="UP000295371"/>
    </source>
</evidence>
<feature type="binding site" evidence="15">
    <location>
        <position position="898"/>
    </location>
    <ligand>
        <name>Mg(2+)</name>
        <dbReference type="ChEBI" id="CHEBI:18420"/>
    </ligand>
</feature>
<dbReference type="Gene3D" id="3.40.50.300">
    <property type="entry name" value="P-loop containing nucleotide triphosphate hydrolases"/>
    <property type="match status" value="2"/>
</dbReference>
<dbReference type="Proteomes" id="UP000295371">
    <property type="component" value="Unassembled WGS sequence"/>
</dbReference>
<dbReference type="SUPFAM" id="SSF52540">
    <property type="entry name" value="P-loop containing nucleoside triphosphate hydrolases"/>
    <property type="match status" value="1"/>
</dbReference>
<evidence type="ECO:0000256" key="11">
    <source>
        <dbReference type="ARBA" id="ARBA00023204"/>
    </source>
</evidence>
<comment type="catalytic activity">
    <reaction evidence="15">
        <text>Exonucleolytic cleavage (in the presence of ATP) in either 5'- to 3'- or 3'- to 5'-direction to yield 5'-phosphooligonucleotides.</text>
        <dbReference type="EC" id="3.1.11.5"/>
    </reaction>
</comment>
<dbReference type="GO" id="GO:0000724">
    <property type="term" value="P:double-strand break repair via homologous recombination"/>
    <property type="evidence" value="ECO:0007669"/>
    <property type="project" value="UniProtKB-UniRule"/>
</dbReference>
<dbReference type="OrthoDB" id="9810135at2"/>
<dbReference type="InterPro" id="IPR004586">
    <property type="entry name" value="RecB"/>
</dbReference>
<dbReference type="Pfam" id="PF00580">
    <property type="entry name" value="UvrD-helicase"/>
    <property type="match status" value="1"/>
</dbReference>
<evidence type="ECO:0000256" key="15">
    <source>
        <dbReference type="HAMAP-Rule" id="MF_01485"/>
    </source>
</evidence>
<comment type="domain">
    <text evidence="15">The N-terminal DNA-binding domain is a ssDNA-dependent ATPase and has ATP-dependent 3'-5' helicase function. This domain interacts with RecC.</text>
</comment>
<dbReference type="RefSeq" id="WP_133754170.1">
    <property type="nucleotide sequence ID" value="NZ_CP171129.1"/>
</dbReference>
<evidence type="ECO:0000259" key="18">
    <source>
        <dbReference type="PROSITE" id="PS51198"/>
    </source>
</evidence>
<evidence type="ECO:0000256" key="6">
    <source>
        <dbReference type="ARBA" id="ARBA00022806"/>
    </source>
</evidence>
<accession>A0A4R7JAV5</accession>
<dbReference type="AlphaFoldDB" id="A0A4R7JAV5"/>
<evidence type="ECO:0000256" key="10">
    <source>
        <dbReference type="ARBA" id="ARBA00023125"/>
    </source>
</evidence>
<evidence type="ECO:0000256" key="14">
    <source>
        <dbReference type="ARBA" id="ARBA00048988"/>
    </source>
</evidence>
<comment type="miscellaneous">
    <text evidence="15">In the RecBCD complex, RecB has a slow 3'-5' helicase, an exonuclease activity and loads RecA onto ssDNA, RecD has a fast 5'-3' helicase activity, while RecC stimulates the ATPase and processivity of the RecB helicase and contributes to recognition of the Chi site.</text>
</comment>
<name>A0A4R7JAV5_9ACTN</name>
<dbReference type="HAMAP" id="MF_01485">
    <property type="entry name" value="RecB"/>
    <property type="match status" value="1"/>
</dbReference>
<keyword evidence="9 15" id="KW-0460">Magnesium</keyword>
<dbReference type="GO" id="GO:0008854">
    <property type="term" value="F:exodeoxyribonuclease V activity"/>
    <property type="evidence" value="ECO:0007669"/>
    <property type="project" value="UniProtKB-EC"/>
</dbReference>
<dbReference type="GO" id="GO:0005524">
    <property type="term" value="F:ATP binding"/>
    <property type="evidence" value="ECO:0007669"/>
    <property type="project" value="UniProtKB-UniRule"/>
</dbReference>
<feature type="binding site" evidence="15">
    <location>
        <position position="1030"/>
    </location>
    <ligand>
        <name>Mg(2+)</name>
        <dbReference type="ChEBI" id="CHEBI:18420"/>
    </ligand>
</feature>
<gene>
    <name evidence="15" type="primary">recB</name>
    <name evidence="20" type="ORF">CLV29_1330</name>
</gene>
<organism evidence="20 21">
    <name type="scientific">Naumannella halotolerans</name>
    <dbReference type="NCBI Taxonomy" id="993414"/>
    <lineage>
        <taxon>Bacteria</taxon>
        <taxon>Bacillati</taxon>
        <taxon>Actinomycetota</taxon>
        <taxon>Actinomycetes</taxon>
        <taxon>Propionibacteriales</taxon>
        <taxon>Propionibacteriaceae</taxon>
        <taxon>Naumannella</taxon>
    </lineage>
</organism>
<comment type="catalytic activity">
    <reaction evidence="13 15">
        <text>Couples ATP hydrolysis with the unwinding of duplex DNA by translocating in the 3'-5' direction.</text>
        <dbReference type="EC" id="5.6.2.4"/>
    </reaction>
</comment>
<dbReference type="GO" id="GO:0016887">
    <property type="term" value="F:ATP hydrolysis activity"/>
    <property type="evidence" value="ECO:0007669"/>
    <property type="project" value="RHEA"/>
</dbReference>
<evidence type="ECO:0000256" key="9">
    <source>
        <dbReference type="ARBA" id="ARBA00022842"/>
    </source>
</evidence>
<comment type="subunit">
    <text evidence="15">Heterotrimer of RecB, RecC and RecD. All subunits contribute to DNA-binding. Interacts with RecA.</text>
</comment>
<keyword evidence="11 15" id="KW-0234">DNA repair</keyword>
<feature type="region of interest" description="Disordered" evidence="17">
    <location>
        <begin position="733"/>
        <end position="761"/>
    </location>
</feature>